<evidence type="ECO:0000256" key="2">
    <source>
        <dbReference type="ARBA" id="ARBA00022723"/>
    </source>
</evidence>
<dbReference type="Pfam" id="PF00172">
    <property type="entry name" value="Zn_clus"/>
    <property type="match status" value="1"/>
</dbReference>
<evidence type="ECO:0000256" key="1">
    <source>
        <dbReference type="ARBA" id="ARBA00004123"/>
    </source>
</evidence>
<dbReference type="InterPro" id="IPR001138">
    <property type="entry name" value="Zn2Cys6_DnaBD"/>
</dbReference>
<dbReference type="PROSITE" id="PS50048">
    <property type="entry name" value="ZN2_CY6_FUNGAL_2"/>
    <property type="match status" value="1"/>
</dbReference>
<keyword evidence="4" id="KW-0805">Transcription regulation</keyword>
<dbReference type="Pfam" id="PF04082">
    <property type="entry name" value="Fungal_trans"/>
    <property type="match status" value="1"/>
</dbReference>
<dbReference type="GO" id="GO:0005634">
    <property type="term" value="C:nucleus"/>
    <property type="evidence" value="ECO:0007669"/>
    <property type="project" value="UniProtKB-SubCell"/>
</dbReference>
<dbReference type="InterPro" id="IPR052202">
    <property type="entry name" value="Yeast_MetPath_Reg"/>
</dbReference>
<gene>
    <name evidence="10" type="ORF">Dda_7251</name>
</gene>
<dbReference type="GO" id="GO:0006351">
    <property type="term" value="P:DNA-templated transcription"/>
    <property type="evidence" value="ECO:0007669"/>
    <property type="project" value="InterPro"/>
</dbReference>
<keyword evidence="7" id="KW-0539">Nucleus</keyword>
<feature type="region of interest" description="Disordered" evidence="8">
    <location>
        <begin position="129"/>
        <end position="173"/>
    </location>
</feature>
<organism evidence="10 11">
    <name type="scientific">Drechslerella dactyloides</name>
    <name type="common">Nematode-trapping fungus</name>
    <name type="synonym">Arthrobotrys dactyloides</name>
    <dbReference type="NCBI Taxonomy" id="74499"/>
    <lineage>
        <taxon>Eukaryota</taxon>
        <taxon>Fungi</taxon>
        <taxon>Dikarya</taxon>
        <taxon>Ascomycota</taxon>
        <taxon>Pezizomycotina</taxon>
        <taxon>Orbiliomycetes</taxon>
        <taxon>Orbiliales</taxon>
        <taxon>Orbiliaceae</taxon>
        <taxon>Drechslerella</taxon>
    </lineage>
</organism>
<dbReference type="GO" id="GO:0045944">
    <property type="term" value="P:positive regulation of transcription by RNA polymerase II"/>
    <property type="evidence" value="ECO:0007669"/>
    <property type="project" value="TreeGrafter"/>
</dbReference>
<comment type="caution">
    <text evidence="10">The sequence shown here is derived from an EMBL/GenBank/DDBJ whole genome shotgun (WGS) entry which is preliminary data.</text>
</comment>
<feature type="region of interest" description="Disordered" evidence="8">
    <location>
        <begin position="1"/>
        <end position="51"/>
    </location>
</feature>
<dbReference type="AlphaFoldDB" id="A0AAD6IS95"/>
<dbReference type="PANTHER" id="PTHR47782">
    <property type="entry name" value="ZN(II)2CYS6 TRANSCRIPTION FACTOR (EUROFUNG)-RELATED"/>
    <property type="match status" value="1"/>
</dbReference>
<dbReference type="InterPro" id="IPR036864">
    <property type="entry name" value="Zn2-C6_fun-type_DNA-bd_sf"/>
</dbReference>
<keyword evidence="3" id="KW-0862">Zinc</keyword>
<keyword evidence="11" id="KW-1185">Reference proteome</keyword>
<sequence>MQSDKRHSDATPPEAGQVDKMPAIQSIALNTPPPTPSQVNTPTKPAMPSAKNILSDKPVACTRCKAKKIKCDGKTPSCSACTKAREQCLIADMVTGKAHPRGYIQHMQNRISELQSLIDTKTREARVLQSRQASTSSYVDSPLLSDPLTPAKRSSATSLPCQPAEPIPGPRVDDSEGDLALARLLVQTLHLKDHGPCISKLSYLISDDSSTSVQALAPYVELPSESESEKLIDLYIRNEHRCFPFLSEDEIYEIMGRVHSIGASVQDPTQQDLFRAFMIFAIGALSDVREETDPTATAFSYYNSALMYAGGLSMMSGIPAIQNLLLLCLFSLNAKITQDAWRLSRRALHIGIQEEFHLNIQRGNEITQSSRENIIQTRIKQNIFWSAYCLNRITSNMIYDRPPSIPEADIDIEVKAPTEADTTYMSMANGAQMFSRPTSLLPNLVRLYHLSTVAFTSFNSNPPGGDTITKLEQYFREFQASRSSVLQSPTDKYNLPHREMGYQQIYKISHSSIAPKHYPLWLLREPIRDNMQHHDYHSSSRSGHFL</sequence>
<dbReference type="GO" id="GO:0008270">
    <property type="term" value="F:zinc ion binding"/>
    <property type="evidence" value="ECO:0007669"/>
    <property type="project" value="InterPro"/>
</dbReference>
<dbReference type="EMBL" id="JAQGDS010000010">
    <property type="protein sequence ID" value="KAJ6257466.1"/>
    <property type="molecule type" value="Genomic_DNA"/>
</dbReference>
<dbReference type="GO" id="GO:0043565">
    <property type="term" value="F:sequence-specific DNA binding"/>
    <property type="evidence" value="ECO:0007669"/>
    <property type="project" value="TreeGrafter"/>
</dbReference>
<protein>
    <submittedName>
        <fullName evidence="10">Transcriptional activator</fullName>
    </submittedName>
</protein>
<keyword evidence="6" id="KW-0804">Transcription</keyword>
<evidence type="ECO:0000256" key="6">
    <source>
        <dbReference type="ARBA" id="ARBA00023163"/>
    </source>
</evidence>
<evidence type="ECO:0000313" key="10">
    <source>
        <dbReference type="EMBL" id="KAJ6257466.1"/>
    </source>
</evidence>
<evidence type="ECO:0000256" key="8">
    <source>
        <dbReference type="SAM" id="MobiDB-lite"/>
    </source>
</evidence>
<dbReference type="CDD" id="cd00067">
    <property type="entry name" value="GAL4"/>
    <property type="match status" value="1"/>
</dbReference>
<accession>A0AAD6IS95</accession>
<comment type="subcellular location">
    <subcellularLocation>
        <location evidence="1">Nucleus</location>
    </subcellularLocation>
</comment>
<proteinExistence type="predicted"/>
<name>A0AAD6IS95_DREDA</name>
<evidence type="ECO:0000256" key="7">
    <source>
        <dbReference type="ARBA" id="ARBA00023242"/>
    </source>
</evidence>
<keyword evidence="5" id="KW-0238">DNA-binding</keyword>
<feature type="compositionally biased region" description="Polar residues" evidence="8">
    <location>
        <begin position="129"/>
        <end position="139"/>
    </location>
</feature>
<dbReference type="PROSITE" id="PS00463">
    <property type="entry name" value="ZN2_CY6_FUNGAL_1"/>
    <property type="match status" value="1"/>
</dbReference>
<reference evidence="10" key="1">
    <citation type="submission" date="2023-01" db="EMBL/GenBank/DDBJ databases">
        <title>The chitinases involved in constricting ring structure development in the nematode-trapping fungus Drechslerella dactyloides.</title>
        <authorList>
            <person name="Wang R."/>
            <person name="Zhang L."/>
            <person name="Tang P."/>
            <person name="Li S."/>
            <person name="Liang L."/>
        </authorList>
    </citation>
    <scope>NUCLEOTIDE SEQUENCE</scope>
    <source>
        <strain evidence="10">YMF1.00031</strain>
    </source>
</reference>
<dbReference type="GO" id="GO:0000981">
    <property type="term" value="F:DNA-binding transcription factor activity, RNA polymerase II-specific"/>
    <property type="evidence" value="ECO:0007669"/>
    <property type="project" value="InterPro"/>
</dbReference>
<dbReference type="Proteomes" id="UP001221413">
    <property type="component" value="Unassembled WGS sequence"/>
</dbReference>
<dbReference type="SMART" id="SM00066">
    <property type="entry name" value="GAL4"/>
    <property type="match status" value="1"/>
</dbReference>
<evidence type="ECO:0000313" key="11">
    <source>
        <dbReference type="Proteomes" id="UP001221413"/>
    </source>
</evidence>
<dbReference type="CDD" id="cd12148">
    <property type="entry name" value="fungal_TF_MHR"/>
    <property type="match status" value="1"/>
</dbReference>
<dbReference type="SUPFAM" id="SSF57701">
    <property type="entry name" value="Zn2/Cys6 DNA-binding domain"/>
    <property type="match status" value="1"/>
</dbReference>
<dbReference type="Gene3D" id="4.10.240.10">
    <property type="entry name" value="Zn(2)-C6 fungal-type DNA-binding domain"/>
    <property type="match status" value="1"/>
</dbReference>
<keyword evidence="2" id="KW-0479">Metal-binding</keyword>
<evidence type="ECO:0000259" key="9">
    <source>
        <dbReference type="PROSITE" id="PS50048"/>
    </source>
</evidence>
<evidence type="ECO:0000256" key="5">
    <source>
        <dbReference type="ARBA" id="ARBA00023125"/>
    </source>
</evidence>
<dbReference type="PANTHER" id="PTHR47782:SF12">
    <property type="entry name" value="ZN(II)2CYS6 TRANSCRIPTION FACTOR (EUROFUNG)"/>
    <property type="match status" value="1"/>
</dbReference>
<feature type="domain" description="Zn(2)-C6 fungal-type" evidence="9">
    <location>
        <begin position="60"/>
        <end position="90"/>
    </location>
</feature>
<evidence type="ECO:0000256" key="4">
    <source>
        <dbReference type="ARBA" id="ARBA00023015"/>
    </source>
</evidence>
<dbReference type="InterPro" id="IPR007219">
    <property type="entry name" value="XnlR_reg_dom"/>
</dbReference>
<evidence type="ECO:0000256" key="3">
    <source>
        <dbReference type="ARBA" id="ARBA00022833"/>
    </source>
</evidence>